<sequence length="249" mass="27673">MSNDITALMATMKAAAERAKHAGAAQIMPFDTRISALNEFQLAACPANVLALVEALEKAQQSANINNQWKPDVCPITRRKFFMWIEHPDLGYVPTYGGPFDSYTIPSGDSDGEFSCERYDHDVGGWVDGECVGSYLIDEDEQCRVYELEQRVTELREQLRTVELSNSVLESRTVTVKLPNSFYPDGDIELPLVMNEYQVIEALVAAGCKPVAVCPRCKRELDLSVKHDGAHYCHRAAGIQVIEGEQKNG</sequence>
<protein>
    <submittedName>
        <fullName evidence="2">Phage protein</fullName>
    </submittedName>
</protein>
<proteinExistence type="predicted"/>
<keyword evidence="1" id="KW-0175">Coiled coil</keyword>
<accession>A0A1B7JZE7</accession>
<evidence type="ECO:0000313" key="2">
    <source>
        <dbReference type="EMBL" id="OAT53260.1"/>
    </source>
</evidence>
<evidence type="ECO:0000313" key="3">
    <source>
        <dbReference type="Proteomes" id="UP000078386"/>
    </source>
</evidence>
<organism evidence="2 3">
    <name type="scientific">Kluyvera georgiana ATCC 51603</name>
    <dbReference type="NCBI Taxonomy" id="1354264"/>
    <lineage>
        <taxon>Bacteria</taxon>
        <taxon>Pseudomonadati</taxon>
        <taxon>Pseudomonadota</taxon>
        <taxon>Gammaproteobacteria</taxon>
        <taxon>Enterobacterales</taxon>
        <taxon>Enterobacteriaceae</taxon>
        <taxon>Kluyvera</taxon>
    </lineage>
</organism>
<dbReference type="EMBL" id="LXEU01000044">
    <property type="protein sequence ID" value="OAT53260.1"/>
    <property type="molecule type" value="Genomic_DNA"/>
</dbReference>
<comment type="caution">
    <text evidence="2">The sequence shown here is derived from an EMBL/GenBank/DDBJ whole genome shotgun (WGS) entry which is preliminary data.</text>
</comment>
<dbReference type="RefSeq" id="WP_245191248.1">
    <property type="nucleotide sequence ID" value="NZ_LXEU01000044.1"/>
</dbReference>
<keyword evidence="3" id="KW-1185">Reference proteome</keyword>
<name>A0A1B7JZE7_9ENTR</name>
<feature type="coiled-coil region" evidence="1">
    <location>
        <begin position="145"/>
        <end position="172"/>
    </location>
</feature>
<gene>
    <name evidence="2" type="ORF">M989_02110</name>
</gene>
<dbReference type="PATRIC" id="fig|1354264.4.peg.2190"/>
<evidence type="ECO:0000256" key="1">
    <source>
        <dbReference type="SAM" id="Coils"/>
    </source>
</evidence>
<reference evidence="2 3" key="1">
    <citation type="submission" date="2016-04" db="EMBL/GenBank/DDBJ databases">
        <title>ATOL: Assembling a taxonomically balanced genome-scale reconstruction of the evolutionary history of the Enterobacteriaceae.</title>
        <authorList>
            <person name="Plunkett G.III."/>
            <person name="Neeno-Eckwall E.C."/>
            <person name="Glasner J.D."/>
            <person name="Perna N.T."/>
        </authorList>
    </citation>
    <scope>NUCLEOTIDE SEQUENCE [LARGE SCALE GENOMIC DNA]</scope>
    <source>
        <strain evidence="2 3">ATCC 51603</strain>
    </source>
</reference>
<dbReference type="AlphaFoldDB" id="A0A1B7JZE7"/>
<dbReference type="Proteomes" id="UP000078386">
    <property type="component" value="Unassembled WGS sequence"/>
</dbReference>